<dbReference type="InterPro" id="IPR036259">
    <property type="entry name" value="MFS_trans_sf"/>
</dbReference>
<keyword evidence="3" id="KW-0812">Transmembrane</keyword>
<accession>A0AA38RZ19</accession>
<feature type="compositionally biased region" description="Basic and acidic residues" evidence="2">
    <location>
        <begin position="490"/>
        <end position="507"/>
    </location>
</feature>
<comment type="caution">
    <text evidence="5">The sequence shown here is derived from an EMBL/GenBank/DDBJ whole genome shotgun (WGS) entry which is preliminary data.</text>
</comment>
<name>A0AA38RZ19_9PEZI</name>
<evidence type="ECO:0000256" key="1">
    <source>
        <dbReference type="ARBA" id="ARBA00004141"/>
    </source>
</evidence>
<gene>
    <name evidence="5" type="ORF">NKR19_g5058</name>
</gene>
<dbReference type="Gene3D" id="1.20.1250.20">
    <property type="entry name" value="MFS general substrate transporter like domains"/>
    <property type="match status" value="1"/>
</dbReference>
<feature type="transmembrane region" description="Helical" evidence="3">
    <location>
        <begin position="440"/>
        <end position="463"/>
    </location>
</feature>
<dbReference type="GO" id="GO:0000329">
    <property type="term" value="C:fungal-type vacuole membrane"/>
    <property type="evidence" value="ECO:0007669"/>
    <property type="project" value="TreeGrafter"/>
</dbReference>
<sequence>MDPTPGPTRQPHPWRNRLISVLSELGLISLYYCKRDVKILCLQRFVRLFAYGSSTLILVSYLEALGISKTRIGLFMTLTIAGDICISFFLTLFADAIGRKAMLALGAVLVVGSGVVFALFENYYVLLAAAVFGVISPSGNEIGPFRAIEESVVAHLTASSHRSDIYAWYNLIATAGVAFGMMTCGWTVHYFTTELSWPIVDAYRLVFMGYAAMGALKLAIILFLSREIEVEEEPKQAAQLAEEPSETAPLLGDDVSPPVTKPYPESQRRRGGLTSLLPAISPESRGILLSLCLLFALDSFASGLAPLSWVTYFFRSRYGLSEGALGSVFSATALVAAASMLVASSLAKRFGNVNVMVFTHLPSALFLALIPVPDDVRLSLLFLVLRSCTQSMDGPPRSAFLAAIVLPGERTAVMGLVNVVKSTAQALSPTLTGLLADRKLFWVAFVCAGTLKACYDLGMLALFQNHERERAERERLAAERGANDDEEASTYDHRYRKTRDPVRSPRR</sequence>
<dbReference type="AlphaFoldDB" id="A0AA38RZ19"/>
<dbReference type="PROSITE" id="PS50850">
    <property type="entry name" value="MFS"/>
    <property type="match status" value="1"/>
</dbReference>
<feature type="transmembrane region" description="Helical" evidence="3">
    <location>
        <begin position="355"/>
        <end position="372"/>
    </location>
</feature>
<feature type="transmembrane region" description="Helical" evidence="3">
    <location>
        <begin position="203"/>
        <end position="225"/>
    </location>
</feature>
<dbReference type="Proteomes" id="UP001174691">
    <property type="component" value="Unassembled WGS sequence"/>
</dbReference>
<feature type="transmembrane region" description="Helical" evidence="3">
    <location>
        <begin position="287"/>
        <end position="312"/>
    </location>
</feature>
<dbReference type="GO" id="GO:0022857">
    <property type="term" value="F:transmembrane transporter activity"/>
    <property type="evidence" value="ECO:0007669"/>
    <property type="project" value="InterPro"/>
</dbReference>
<reference evidence="5" key="1">
    <citation type="submission" date="2022-07" db="EMBL/GenBank/DDBJ databases">
        <title>Fungi with potential for degradation of polypropylene.</title>
        <authorList>
            <person name="Gostincar C."/>
        </authorList>
    </citation>
    <scope>NUCLEOTIDE SEQUENCE</scope>
    <source>
        <strain evidence="5">EXF-13287</strain>
    </source>
</reference>
<evidence type="ECO:0000259" key="4">
    <source>
        <dbReference type="PROSITE" id="PS50850"/>
    </source>
</evidence>
<feature type="transmembrane region" description="Helical" evidence="3">
    <location>
        <begin position="45"/>
        <end position="62"/>
    </location>
</feature>
<evidence type="ECO:0000256" key="3">
    <source>
        <dbReference type="SAM" id="Phobius"/>
    </source>
</evidence>
<keyword evidence="6" id="KW-1185">Reference proteome</keyword>
<proteinExistence type="predicted"/>
<dbReference type="InterPro" id="IPR011701">
    <property type="entry name" value="MFS"/>
</dbReference>
<feature type="transmembrane region" description="Helical" evidence="3">
    <location>
        <begin position="126"/>
        <end position="145"/>
    </location>
</feature>
<keyword evidence="3" id="KW-1133">Transmembrane helix</keyword>
<dbReference type="Pfam" id="PF07690">
    <property type="entry name" value="MFS_1"/>
    <property type="match status" value="2"/>
</dbReference>
<dbReference type="PANTHER" id="PTHR23520">
    <property type="entry name" value="TRANSPORTER, PUTATIVE (AFU_ORTHOLOGUE AFUA_3G04000)-RELATED"/>
    <property type="match status" value="1"/>
</dbReference>
<feature type="region of interest" description="Disordered" evidence="2">
    <location>
        <begin position="235"/>
        <end position="270"/>
    </location>
</feature>
<feature type="transmembrane region" description="Helical" evidence="3">
    <location>
        <begin position="166"/>
        <end position="191"/>
    </location>
</feature>
<dbReference type="SUPFAM" id="SSF103473">
    <property type="entry name" value="MFS general substrate transporter"/>
    <property type="match status" value="1"/>
</dbReference>
<feature type="transmembrane region" description="Helical" evidence="3">
    <location>
        <begin position="101"/>
        <end position="120"/>
    </location>
</feature>
<evidence type="ECO:0000313" key="5">
    <source>
        <dbReference type="EMBL" id="KAJ9151013.1"/>
    </source>
</evidence>
<feature type="region of interest" description="Disordered" evidence="2">
    <location>
        <begin position="473"/>
        <end position="507"/>
    </location>
</feature>
<feature type="transmembrane region" description="Helical" evidence="3">
    <location>
        <begin position="74"/>
        <end position="94"/>
    </location>
</feature>
<evidence type="ECO:0000313" key="6">
    <source>
        <dbReference type="Proteomes" id="UP001174691"/>
    </source>
</evidence>
<dbReference type="PANTHER" id="PTHR23520:SF5">
    <property type="entry name" value="TRANSPORTER, PUTATIVE (AFU_ORTHOLOGUE AFUA_3G04000)-RELATED"/>
    <property type="match status" value="1"/>
</dbReference>
<dbReference type="InterPro" id="IPR020846">
    <property type="entry name" value="MFS_dom"/>
</dbReference>
<feature type="transmembrane region" description="Helical" evidence="3">
    <location>
        <begin position="324"/>
        <end position="343"/>
    </location>
</feature>
<comment type="subcellular location">
    <subcellularLocation>
        <location evidence="1">Membrane</location>
        <topology evidence="1">Multi-pass membrane protein</topology>
    </subcellularLocation>
</comment>
<feature type="compositionally biased region" description="Basic and acidic residues" evidence="2">
    <location>
        <begin position="473"/>
        <end position="483"/>
    </location>
</feature>
<dbReference type="EMBL" id="JANBVN010000067">
    <property type="protein sequence ID" value="KAJ9151013.1"/>
    <property type="molecule type" value="Genomic_DNA"/>
</dbReference>
<organism evidence="5 6">
    <name type="scientific">Coniochaeta hoffmannii</name>
    <dbReference type="NCBI Taxonomy" id="91930"/>
    <lineage>
        <taxon>Eukaryota</taxon>
        <taxon>Fungi</taxon>
        <taxon>Dikarya</taxon>
        <taxon>Ascomycota</taxon>
        <taxon>Pezizomycotina</taxon>
        <taxon>Sordariomycetes</taxon>
        <taxon>Sordariomycetidae</taxon>
        <taxon>Coniochaetales</taxon>
        <taxon>Coniochaetaceae</taxon>
        <taxon>Coniochaeta</taxon>
    </lineage>
</organism>
<feature type="domain" description="Major facilitator superfamily (MFS) profile" evidence="4">
    <location>
        <begin position="36"/>
        <end position="470"/>
    </location>
</feature>
<keyword evidence="3" id="KW-0472">Membrane</keyword>
<evidence type="ECO:0000256" key="2">
    <source>
        <dbReference type="SAM" id="MobiDB-lite"/>
    </source>
</evidence>
<protein>
    <submittedName>
        <fullName evidence="5">MFS general substrate transporter</fullName>
    </submittedName>
</protein>